<evidence type="ECO:0000313" key="5">
    <source>
        <dbReference type="Proteomes" id="UP000294911"/>
    </source>
</evidence>
<dbReference type="Proteomes" id="UP000294911">
    <property type="component" value="Unassembled WGS sequence"/>
</dbReference>
<dbReference type="PANTHER" id="PTHR11092">
    <property type="entry name" value="SUGAR NUCLEOTIDE EPIMERASE RELATED"/>
    <property type="match status" value="1"/>
</dbReference>
<dbReference type="RefSeq" id="WP_132876450.1">
    <property type="nucleotide sequence ID" value="NZ_SLXQ01000002.1"/>
</dbReference>
<feature type="domain" description="NAD-dependent epimerase/dehydratase" evidence="2">
    <location>
        <begin position="3"/>
        <end position="212"/>
    </location>
</feature>
<evidence type="ECO:0000256" key="1">
    <source>
        <dbReference type="ARBA" id="ARBA00009353"/>
    </source>
</evidence>
<dbReference type="InterPro" id="IPR010099">
    <property type="entry name" value="SDR39U1"/>
</dbReference>
<evidence type="ECO:0000259" key="3">
    <source>
        <dbReference type="Pfam" id="PF08338"/>
    </source>
</evidence>
<dbReference type="InterPro" id="IPR001509">
    <property type="entry name" value="Epimerase_deHydtase"/>
</dbReference>
<evidence type="ECO:0008006" key="6">
    <source>
        <dbReference type="Google" id="ProtNLM"/>
    </source>
</evidence>
<dbReference type="Pfam" id="PF08338">
    <property type="entry name" value="DUF1731"/>
    <property type="match status" value="1"/>
</dbReference>
<reference evidence="4 5" key="1">
    <citation type="submission" date="2019-03" db="EMBL/GenBank/DDBJ databases">
        <title>Genomic Encyclopedia of Type Strains, Phase IV (KMG-IV): sequencing the most valuable type-strain genomes for metagenomic binning, comparative biology and taxonomic classification.</title>
        <authorList>
            <person name="Goeker M."/>
        </authorList>
    </citation>
    <scope>NUCLEOTIDE SEQUENCE [LARGE SCALE GENOMIC DNA]</scope>
    <source>
        <strain evidence="4 5">DSM 45765</strain>
    </source>
</reference>
<evidence type="ECO:0000313" key="4">
    <source>
        <dbReference type="EMBL" id="TCP55076.1"/>
    </source>
</evidence>
<organism evidence="4 5">
    <name type="scientific">Tamaricihabitans halophyticus</name>
    <dbReference type="NCBI Taxonomy" id="1262583"/>
    <lineage>
        <taxon>Bacteria</taxon>
        <taxon>Bacillati</taxon>
        <taxon>Actinomycetota</taxon>
        <taxon>Actinomycetes</taxon>
        <taxon>Pseudonocardiales</taxon>
        <taxon>Pseudonocardiaceae</taxon>
        <taxon>Tamaricihabitans</taxon>
    </lineage>
</organism>
<evidence type="ECO:0000259" key="2">
    <source>
        <dbReference type="Pfam" id="PF01370"/>
    </source>
</evidence>
<dbReference type="Gene3D" id="3.40.50.720">
    <property type="entry name" value="NAD(P)-binding Rossmann-like Domain"/>
    <property type="match status" value="1"/>
</dbReference>
<dbReference type="InterPro" id="IPR013549">
    <property type="entry name" value="DUF1731"/>
</dbReference>
<feature type="domain" description="DUF1731" evidence="3">
    <location>
        <begin position="246"/>
        <end position="291"/>
    </location>
</feature>
<name>A0A4V2SUL7_9PSEU</name>
<keyword evidence="5" id="KW-1185">Reference proteome</keyword>
<accession>A0A4V2SUL7</accession>
<dbReference type="OrthoDB" id="9801773at2"/>
<proteinExistence type="inferred from homology"/>
<dbReference type="Pfam" id="PF01370">
    <property type="entry name" value="Epimerase"/>
    <property type="match status" value="1"/>
</dbReference>
<dbReference type="EMBL" id="SLXQ01000002">
    <property type="protein sequence ID" value="TCP55076.1"/>
    <property type="molecule type" value="Genomic_DNA"/>
</dbReference>
<dbReference type="SUPFAM" id="SSF51735">
    <property type="entry name" value="NAD(P)-binding Rossmann-fold domains"/>
    <property type="match status" value="1"/>
</dbReference>
<dbReference type="PANTHER" id="PTHR11092:SF0">
    <property type="entry name" value="EPIMERASE FAMILY PROTEIN SDR39U1"/>
    <property type="match status" value="1"/>
</dbReference>
<dbReference type="AlphaFoldDB" id="A0A4V2SUL7"/>
<comment type="similarity">
    <text evidence="1">Belongs to the NAD(P)-dependent epimerase/dehydratase family. SDR39U1 subfamily.</text>
</comment>
<dbReference type="InterPro" id="IPR036291">
    <property type="entry name" value="NAD(P)-bd_dom_sf"/>
</dbReference>
<gene>
    <name evidence="4" type="ORF">EV191_102288</name>
</gene>
<protein>
    <recommendedName>
        <fullName evidence="6">TIGR01777 family protein</fullName>
    </recommendedName>
</protein>
<comment type="caution">
    <text evidence="4">The sequence shown here is derived from an EMBL/GenBank/DDBJ whole genome shotgun (WGS) entry which is preliminary data.</text>
</comment>
<dbReference type="NCBIfam" id="TIGR01777">
    <property type="entry name" value="yfcH"/>
    <property type="match status" value="1"/>
</dbReference>
<sequence>MRVLIAGSSGFLGAAVTSALRSAGHDVLRLVRRQPTGPAERAWDPPAGRLAEDALDGVSAVLNLCGRPLAPARWSAARKQLIRDSRLEPTEVLAAAVAEHQIPVLINASAVGYYGDTGATEVDETAAAGTGFLAELCVDWEQATQPAADAGTRVVLLRTGPVLARTGGLLGMLRPVFQAMLGARFGQGEQYLPWIQLTDFTAAVTFAVEHEELSGPVNMCAPNPATNRAFTRALGAAVHRPTPWVAPAFALRALGGQQLEEMLLFGQRAVPAALLRQGFTFEYPELAEALARSTRR</sequence>